<comment type="caution">
    <text evidence="2">The sequence shown here is derived from an EMBL/GenBank/DDBJ whole genome shotgun (WGS) entry which is preliminary data.</text>
</comment>
<proteinExistence type="predicted"/>
<sequence length="230" mass="26471">MNQYIVLRNIRLLILLGLCIAHPVSMAASSWDSRWVAALYDHSPLLAEDFPKNRALSLIRGKAEPSACRLFEVEESTSTETAWRLTQKSSDALAFQQCSTNLTKYIRTYALEQHHKLVVVATEDGEGHQTWRYEFYKWSPSHSFSPIEKESVGLRTLRNNDFLSAQAAKFPDESNDEGALYLMPDGVFVAEPVTWMSKAWIEREPDFQVVFRWKRGWFQQEMLRSGSTSE</sequence>
<reference evidence="2 3" key="1">
    <citation type="submission" date="2022-07" db="EMBL/GenBank/DDBJ databases">
        <authorList>
            <person name="Xamxidin M."/>
            <person name="Wu M."/>
        </authorList>
    </citation>
    <scope>NUCLEOTIDE SEQUENCE [LARGE SCALE GENOMIC DNA]</scope>
    <source>
        <strain evidence="2 3">NBRC 111650</strain>
    </source>
</reference>
<dbReference type="EMBL" id="JANIGO010000006">
    <property type="protein sequence ID" value="MCQ8897673.1"/>
    <property type="molecule type" value="Genomic_DNA"/>
</dbReference>
<dbReference type="Proteomes" id="UP001204142">
    <property type="component" value="Unassembled WGS sequence"/>
</dbReference>
<protein>
    <submittedName>
        <fullName evidence="2">Uncharacterized protein</fullName>
    </submittedName>
</protein>
<keyword evidence="1" id="KW-0732">Signal</keyword>
<dbReference type="RefSeq" id="WP_256765479.1">
    <property type="nucleotide sequence ID" value="NZ_JANIGO010000006.1"/>
</dbReference>
<evidence type="ECO:0000256" key="1">
    <source>
        <dbReference type="SAM" id="SignalP"/>
    </source>
</evidence>
<feature type="signal peptide" evidence="1">
    <location>
        <begin position="1"/>
        <end position="27"/>
    </location>
</feature>
<gene>
    <name evidence="2" type="ORF">NQT62_14625</name>
</gene>
<evidence type="ECO:0000313" key="2">
    <source>
        <dbReference type="EMBL" id="MCQ8897673.1"/>
    </source>
</evidence>
<evidence type="ECO:0000313" key="3">
    <source>
        <dbReference type="Proteomes" id="UP001204142"/>
    </source>
</evidence>
<name>A0ABT1WJL2_9BURK</name>
<organism evidence="2 3">
    <name type="scientific">Limnobacter humi</name>
    <dbReference type="NCBI Taxonomy" id="1778671"/>
    <lineage>
        <taxon>Bacteria</taxon>
        <taxon>Pseudomonadati</taxon>
        <taxon>Pseudomonadota</taxon>
        <taxon>Betaproteobacteria</taxon>
        <taxon>Burkholderiales</taxon>
        <taxon>Burkholderiaceae</taxon>
        <taxon>Limnobacter</taxon>
    </lineage>
</organism>
<accession>A0ABT1WJL2</accession>
<feature type="chain" id="PRO_5047293572" evidence="1">
    <location>
        <begin position="28"/>
        <end position="230"/>
    </location>
</feature>
<keyword evidence="3" id="KW-1185">Reference proteome</keyword>